<reference evidence="2 3" key="1">
    <citation type="submission" date="2018-09" db="EMBL/GenBank/DDBJ databases">
        <title>Cohnella cavernae sp. nov., isolated from a karst cave.</title>
        <authorList>
            <person name="Zhu H."/>
        </authorList>
    </citation>
    <scope>NUCLEOTIDE SEQUENCE [LARGE SCALE GENOMIC DNA]</scope>
    <source>
        <strain evidence="2 3">K2E09-144</strain>
    </source>
</reference>
<gene>
    <name evidence="2" type="ORF">D3H35_19335</name>
</gene>
<accession>A0A398CTZ8</accession>
<comment type="caution">
    <text evidence="2">The sequence shown here is derived from an EMBL/GenBank/DDBJ whole genome shotgun (WGS) entry which is preliminary data.</text>
</comment>
<evidence type="ECO:0000313" key="2">
    <source>
        <dbReference type="EMBL" id="RIE02791.1"/>
    </source>
</evidence>
<sequence>MPKEWGGLMKRLLNRLPPVATIILALVFCFANPYTSKALNGSTVVIIFVALILPAVLVLISIPFRNNMLKSIGFCLSLPCGLYLGLAGIPSYWALIIVFIAFYPFIKIRGQ</sequence>
<dbReference type="AlphaFoldDB" id="A0A398CTZ8"/>
<keyword evidence="1" id="KW-1133">Transmembrane helix</keyword>
<protein>
    <submittedName>
        <fullName evidence="2">Uncharacterized protein</fullName>
    </submittedName>
</protein>
<evidence type="ECO:0000256" key="1">
    <source>
        <dbReference type="SAM" id="Phobius"/>
    </source>
</evidence>
<organism evidence="2 3">
    <name type="scientific">Cohnella faecalis</name>
    <dbReference type="NCBI Taxonomy" id="2315694"/>
    <lineage>
        <taxon>Bacteria</taxon>
        <taxon>Bacillati</taxon>
        <taxon>Bacillota</taxon>
        <taxon>Bacilli</taxon>
        <taxon>Bacillales</taxon>
        <taxon>Paenibacillaceae</taxon>
        <taxon>Cohnella</taxon>
    </lineage>
</organism>
<feature type="transmembrane region" description="Helical" evidence="1">
    <location>
        <begin position="82"/>
        <end position="106"/>
    </location>
</feature>
<keyword evidence="1" id="KW-0812">Transmembrane</keyword>
<dbReference type="OrthoDB" id="2621664at2"/>
<feature type="transmembrane region" description="Helical" evidence="1">
    <location>
        <begin position="43"/>
        <end position="62"/>
    </location>
</feature>
<name>A0A398CTZ8_9BACL</name>
<feature type="transmembrane region" description="Helical" evidence="1">
    <location>
        <begin position="12"/>
        <end position="31"/>
    </location>
</feature>
<dbReference type="EMBL" id="QXJM01000039">
    <property type="protein sequence ID" value="RIE02791.1"/>
    <property type="molecule type" value="Genomic_DNA"/>
</dbReference>
<proteinExistence type="predicted"/>
<evidence type="ECO:0000313" key="3">
    <source>
        <dbReference type="Proteomes" id="UP000266340"/>
    </source>
</evidence>
<keyword evidence="1" id="KW-0472">Membrane</keyword>
<keyword evidence="3" id="KW-1185">Reference proteome</keyword>
<dbReference type="Proteomes" id="UP000266340">
    <property type="component" value="Unassembled WGS sequence"/>
</dbReference>
<dbReference type="RefSeq" id="WP_147355895.1">
    <property type="nucleotide sequence ID" value="NZ_QXJM01000039.1"/>
</dbReference>